<keyword evidence="3" id="KW-1133">Transmembrane helix</keyword>
<name>A0ABU5H9S3_9BACT</name>
<dbReference type="InterPro" id="IPR025733">
    <property type="entry name" value="PAPs_C"/>
</dbReference>
<accession>A0ABU5H9S3</accession>
<evidence type="ECO:0000313" key="9">
    <source>
        <dbReference type="EMBL" id="MDY7229867.1"/>
    </source>
</evidence>
<gene>
    <name evidence="9" type="ORF">SYV04_25970</name>
</gene>
<sequence>MNERRDLAYRSAAFFGAWLALAAGSASAATLSRGPYLQSVTSTSALVAFRLDTACSAQVRYGAGGDLSLTVTAGLTGRQHAVQLAGLQPGTEYSYAIEGCGASVGPLRRFRTATEPQAREVRFAVLGDFGTGGSAQRAVVRTLQTARPELIVTVGDNIYESGTDAEFESNFLRPMAALLAEVPIFPSMGNHEYVTNQGQPYLNNLYLPANNPRGTERYYSFDWGNVHFVALDSNCLRGSASADRCIASEQLAWLKQDLAASRAQWKVVYLHHPLWSTGEYGSYMPLRQQLAPVLESGGVDLVFAGHEHDYERTRPMLGDAEAPLESAAGITYVVVGSGGANLRPFTRAQPSWSVTRDAENNGFLEVSVQAERLSARMVTPSGKVVDSFALSKPVPPEVPLELTVAAEPSRGVAPLEVLLGAAANPSDAQVSWRLSDGRVLSGAQVRERFEQPGTHEVEVEARRGSQVVTRRLAVVVDAAGEVGEGPSNPAEGKPGTPPPSPEASVPGAEHPAPALPEEPLSGGGTGGCNTTGSSVMLGALSGLLAALLGFCSRRRR</sequence>
<dbReference type="InterPro" id="IPR004843">
    <property type="entry name" value="Calcineurin-like_PHP"/>
</dbReference>
<keyword evidence="1 4" id="KW-0732">Signal</keyword>
<dbReference type="InterPro" id="IPR029052">
    <property type="entry name" value="Metallo-depent_PP-like"/>
</dbReference>
<evidence type="ECO:0000259" key="7">
    <source>
        <dbReference type="Pfam" id="PF14008"/>
    </source>
</evidence>
<evidence type="ECO:0000259" key="6">
    <source>
        <dbReference type="Pfam" id="PF00801"/>
    </source>
</evidence>
<dbReference type="SUPFAM" id="SSF49363">
    <property type="entry name" value="Purple acid phosphatase, N-terminal domain"/>
    <property type="match status" value="1"/>
</dbReference>
<evidence type="ECO:0000259" key="5">
    <source>
        <dbReference type="Pfam" id="PF00149"/>
    </source>
</evidence>
<feature type="domain" description="Calcineurin-like phosphoesterase" evidence="5">
    <location>
        <begin position="122"/>
        <end position="310"/>
    </location>
</feature>
<feature type="region of interest" description="Disordered" evidence="2">
    <location>
        <begin position="479"/>
        <end position="527"/>
    </location>
</feature>
<evidence type="ECO:0000256" key="1">
    <source>
        <dbReference type="ARBA" id="ARBA00022729"/>
    </source>
</evidence>
<dbReference type="SUPFAM" id="SSF56300">
    <property type="entry name" value="Metallo-dependent phosphatases"/>
    <property type="match status" value="1"/>
</dbReference>
<feature type="transmembrane region" description="Helical" evidence="3">
    <location>
        <begin position="535"/>
        <end position="552"/>
    </location>
</feature>
<feature type="domain" description="DUF7800" evidence="8">
    <location>
        <begin position="29"/>
        <end position="111"/>
    </location>
</feature>
<feature type="signal peptide" evidence="4">
    <location>
        <begin position="1"/>
        <end position="28"/>
    </location>
</feature>
<dbReference type="InterPro" id="IPR056702">
    <property type="entry name" value="DUF7800"/>
</dbReference>
<feature type="chain" id="PRO_5046944730" evidence="4">
    <location>
        <begin position="29"/>
        <end position="556"/>
    </location>
</feature>
<feature type="compositionally biased region" description="Low complexity" evidence="2">
    <location>
        <begin position="506"/>
        <end position="519"/>
    </location>
</feature>
<keyword evidence="10" id="KW-1185">Reference proteome</keyword>
<dbReference type="Pfam" id="PF25077">
    <property type="entry name" value="DUF7800"/>
    <property type="match status" value="1"/>
</dbReference>
<dbReference type="InterPro" id="IPR008963">
    <property type="entry name" value="Purple_acid_Pase-like_N"/>
</dbReference>
<keyword evidence="3" id="KW-0472">Membrane</keyword>
<reference evidence="9 10" key="1">
    <citation type="submission" date="2023-12" db="EMBL/GenBank/DDBJ databases">
        <title>the genome sequence of Hyalangium sp. s54d21.</title>
        <authorList>
            <person name="Zhang X."/>
        </authorList>
    </citation>
    <scope>NUCLEOTIDE SEQUENCE [LARGE SCALE GENOMIC DNA]</scope>
    <source>
        <strain evidence="10">s54d21</strain>
    </source>
</reference>
<dbReference type="Pfam" id="PF00149">
    <property type="entry name" value="Metallophos"/>
    <property type="match status" value="1"/>
</dbReference>
<protein>
    <submittedName>
        <fullName evidence="9">Metallophosphoesterase family protein</fullName>
        <ecNumber evidence="9">3.1.-.-</ecNumber>
    </submittedName>
</protein>
<evidence type="ECO:0000313" key="10">
    <source>
        <dbReference type="Proteomes" id="UP001291309"/>
    </source>
</evidence>
<dbReference type="Pfam" id="PF00801">
    <property type="entry name" value="PKD"/>
    <property type="match status" value="1"/>
</dbReference>
<dbReference type="PANTHER" id="PTHR45867:SF3">
    <property type="entry name" value="ACID PHOSPHATASE TYPE 7"/>
    <property type="match status" value="1"/>
</dbReference>
<feature type="domain" description="PKD" evidence="6">
    <location>
        <begin position="402"/>
        <end position="469"/>
    </location>
</feature>
<dbReference type="InterPro" id="IPR000601">
    <property type="entry name" value="PKD_dom"/>
</dbReference>
<keyword evidence="9" id="KW-0378">Hydrolase</keyword>
<comment type="caution">
    <text evidence="9">The sequence shown here is derived from an EMBL/GenBank/DDBJ whole genome shotgun (WGS) entry which is preliminary data.</text>
</comment>
<keyword evidence="3" id="KW-0812">Transmembrane</keyword>
<dbReference type="RefSeq" id="WP_321548587.1">
    <property type="nucleotide sequence ID" value="NZ_JAXIVS010000009.1"/>
</dbReference>
<evidence type="ECO:0000256" key="3">
    <source>
        <dbReference type="SAM" id="Phobius"/>
    </source>
</evidence>
<dbReference type="Gene3D" id="3.60.21.10">
    <property type="match status" value="1"/>
</dbReference>
<dbReference type="PANTHER" id="PTHR45867">
    <property type="entry name" value="PURPLE ACID PHOSPHATASE"/>
    <property type="match status" value="1"/>
</dbReference>
<dbReference type="GO" id="GO:0016787">
    <property type="term" value="F:hydrolase activity"/>
    <property type="evidence" value="ECO:0007669"/>
    <property type="project" value="UniProtKB-KW"/>
</dbReference>
<dbReference type="EMBL" id="JAXIVS010000009">
    <property type="protein sequence ID" value="MDY7229867.1"/>
    <property type="molecule type" value="Genomic_DNA"/>
</dbReference>
<dbReference type="Proteomes" id="UP001291309">
    <property type="component" value="Unassembled WGS sequence"/>
</dbReference>
<evidence type="ECO:0000256" key="4">
    <source>
        <dbReference type="SAM" id="SignalP"/>
    </source>
</evidence>
<proteinExistence type="predicted"/>
<dbReference type="EC" id="3.1.-.-" evidence="9"/>
<dbReference type="InterPro" id="IPR035986">
    <property type="entry name" value="PKD_dom_sf"/>
</dbReference>
<dbReference type="Pfam" id="PF14008">
    <property type="entry name" value="Metallophos_C"/>
    <property type="match status" value="1"/>
</dbReference>
<feature type="domain" description="Purple acid phosphatase C-terminal" evidence="7">
    <location>
        <begin position="329"/>
        <end position="387"/>
    </location>
</feature>
<dbReference type="SUPFAM" id="SSF49299">
    <property type="entry name" value="PKD domain"/>
    <property type="match status" value="1"/>
</dbReference>
<evidence type="ECO:0000259" key="8">
    <source>
        <dbReference type="Pfam" id="PF25077"/>
    </source>
</evidence>
<evidence type="ECO:0000256" key="2">
    <source>
        <dbReference type="SAM" id="MobiDB-lite"/>
    </source>
</evidence>
<organism evidence="9 10">
    <name type="scientific">Hyalangium rubrum</name>
    <dbReference type="NCBI Taxonomy" id="3103134"/>
    <lineage>
        <taxon>Bacteria</taxon>
        <taxon>Pseudomonadati</taxon>
        <taxon>Myxococcota</taxon>
        <taxon>Myxococcia</taxon>
        <taxon>Myxococcales</taxon>
        <taxon>Cystobacterineae</taxon>
        <taxon>Archangiaceae</taxon>
        <taxon>Hyalangium</taxon>
    </lineage>
</organism>